<dbReference type="Pfam" id="PF26534">
    <property type="entry name" value="NTF2_7"/>
    <property type="match status" value="1"/>
</dbReference>
<dbReference type="InterPro" id="IPR042517">
    <property type="entry name" value="Glyco_hydro_64_N_2"/>
</dbReference>
<gene>
    <name evidence="3" type="ORF">AC578_2360</name>
</gene>
<dbReference type="Gene3D" id="2.60.110.10">
    <property type="entry name" value="Thaumatin"/>
    <property type="match status" value="1"/>
</dbReference>
<dbReference type="OrthoDB" id="10058186at2759"/>
<name>A0A139HXX0_9PEZI</name>
<feature type="compositionally biased region" description="Polar residues" evidence="1">
    <location>
        <begin position="209"/>
        <end position="226"/>
    </location>
</feature>
<dbReference type="Gene3D" id="3.30.920.50">
    <property type="entry name" value="Beta-1,3-glucanase, C-terminal domain"/>
    <property type="match status" value="1"/>
</dbReference>
<dbReference type="AlphaFoldDB" id="A0A139HXX0"/>
<dbReference type="Pfam" id="PF16483">
    <property type="entry name" value="Glyco_hydro_64"/>
    <property type="match status" value="1"/>
</dbReference>
<evidence type="ECO:0000313" key="3">
    <source>
        <dbReference type="EMBL" id="KXT07233.1"/>
    </source>
</evidence>
<evidence type="ECO:0000259" key="2">
    <source>
        <dbReference type="PROSITE" id="PS52006"/>
    </source>
</evidence>
<dbReference type="PANTHER" id="PTHR38165:SF1">
    <property type="entry name" value="GLUCANASE B"/>
    <property type="match status" value="1"/>
</dbReference>
<evidence type="ECO:0000256" key="1">
    <source>
        <dbReference type="SAM" id="MobiDB-lite"/>
    </source>
</evidence>
<feature type="region of interest" description="Disordered" evidence="1">
    <location>
        <begin position="209"/>
        <end position="230"/>
    </location>
</feature>
<sequence length="641" mass="69975">MEDQLSRIQLHLKEIHRADCDFRAQRRNIDIDSEFSRSKMLPGSLLSAATLLTCVAFAKASSWRLPTPCKCLSKQDVDYLVNAWETVHSQGENWEQVAKDTMTDDFQKISDSISFDQQTPLNETTYNSREEYLSNDIRAYPPSGPITVDFVTYNCDTITLVDHFVIGGVPIRGVGVLLVDTGRMMMYKSIQHIWVSDRNTLNATSWGNETITGKAPSNHSNTTPVTTPGPATRIWPNTTATASNHSQEPADYAAVAGTSGGRLAVDILNKLPSSRGNVYVSGLDPNGRLVMLGRDGTYKYPSTNSGTPTVVTDQIAIPLGKPNTTLSLTLPGYLESSRIWIADGTLKFYVVATPNGPGLVEPAAVNPKDPNSAVNYAFAELSWAAAYGLYADITAVDFVGLPLGIELKEQNGQKHTVLGSPADAAPRLCGLLRAQAQKDGRRWNDLCVYKSSNSQLIRVLAPSNLISQNPTAFGDYFSKYVNRVWKYYTTHDLTINTQTTPGNVTCRVSGSQLKCAGDNRGYSKPNAVDIFGCNTGPFAIQPGDNAVHLAVVPRLCAAFNRATFFLAGGNLQPGLPPAKYYRNPSSGPKNWYSKFVHQMEVEGRGYAFAYDDVAPDYYGDDQSGLVSSRRPKKLSIFVGGS</sequence>
<evidence type="ECO:0000313" key="4">
    <source>
        <dbReference type="Proteomes" id="UP000070133"/>
    </source>
</evidence>
<protein>
    <recommendedName>
        <fullName evidence="2">GH64 domain-containing protein</fullName>
    </recommendedName>
</protein>
<organism evidence="3 4">
    <name type="scientific">Pseudocercospora eumusae</name>
    <dbReference type="NCBI Taxonomy" id="321146"/>
    <lineage>
        <taxon>Eukaryota</taxon>
        <taxon>Fungi</taxon>
        <taxon>Dikarya</taxon>
        <taxon>Ascomycota</taxon>
        <taxon>Pezizomycotina</taxon>
        <taxon>Dothideomycetes</taxon>
        <taxon>Dothideomycetidae</taxon>
        <taxon>Mycosphaerellales</taxon>
        <taxon>Mycosphaerellaceae</taxon>
        <taxon>Pseudocercospora</taxon>
    </lineage>
</organism>
<proteinExistence type="predicted"/>
<dbReference type="PROSITE" id="PS52006">
    <property type="entry name" value="GH64"/>
    <property type="match status" value="1"/>
</dbReference>
<feature type="domain" description="GH64" evidence="2">
    <location>
        <begin position="260"/>
        <end position="617"/>
    </location>
</feature>
<dbReference type="PANTHER" id="PTHR38165">
    <property type="match status" value="1"/>
</dbReference>
<dbReference type="InterPro" id="IPR032477">
    <property type="entry name" value="Glyco_hydro_64"/>
</dbReference>
<accession>A0A139HXX0</accession>
<dbReference type="EMBL" id="LFZN01000003">
    <property type="protein sequence ID" value="KXT07233.1"/>
    <property type="molecule type" value="Genomic_DNA"/>
</dbReference>
<keyword evidence="4" id="KW-1185">Reference proteome</keyword>
<dbReference type="InterPro" id="IPR037176">
    <property type="entry name" value="Osmotin/thaumatin-like_sf"/>
</dbReference>
<reference evidence="3 4" key="1">
    <citation type="submission" date="2015-07" db="EMBL/GenBank/DDBJ databases">
        <title>Comparative genomics of the Sigatoka disease complex on banana suggests a link between parallel evolutionary changes in Pseudocercospora fijiensis and Pseudocercospora eumusae and increased virulence on the banana host.</title>
        <authorList>
            <person name="Chang T.-C."/>
            <person name="Salvucci A."/>
            <person name="Crous P.W."/>
            <person name="Stergiopoulos I."/>
        </authorList>
    </citation>
    <scope>NUCLEOTIDE SEQUENCE [LARGE SCALE GENOMIC DNA]</scope>
    <source>
        <strain evidence="3 4">CBS 114824</strain>
    </source>
</reference>
<dbReference type="InterPro" id="IPR058645">
    <property type="entry name" value="NTF2-like_dom_7"/>
</dbReference>
<dbReference type="Proteomes" id="UP000070133">
    <property type="component" value="Unassembled WGS sequence"/>
</dbReference>
<comment type="caution">
    <text evidence="3">The sequence shown here is derived from an EMBL/GenBank/DDBJ whole genome shotgun (WGS) entry which is preliminary data.</text>
</comment>
<dbReference type="STRING" id="321146.A0A139HXX0"/>
<dbReference type="InterPro" id="IPR037398">
    <property type="entry name" value="Glyco_hydro_64_fam"/>
</dbReference>